<comment type="subcellular location">
    <subcellularLocation>
        <location evidence="1">Membrane</location>
        <topology evidence="1">Multi-pass membrane protein</topology>
    </subcellularLocation>
</comment>
<evidence type="ECO:0000256" key="2">
    <source>
        <dbReference type="ARBA" id="ARBA00022692"/>
    </source>
</evidence>
<sequence>MNNYIDDVAKKKESLYRSEFLRYAVRAMYAGMYLTLGSAVAFIAANHFSGIDPVIGRAIYALLFPWGLVTIILLNGELATSNMMFLTNATYRKAIPARSAVGILLVCTLFNLLGSMAIAFMLSRTTLFSNLEATHYMYNAIETKLAKPYGAMFFDGIIANILVNIAIIGSVRIKETSAKILFVVAIIFIFCYFGFEHVIANFGGFSLVMFTNPGVIESFTFGNVIMHWLLVFVANYIGGGLVMGLGYAWLDSTKTNYLD</sequence>
<keyword evidence="2 5" id="KW-0812">Transmembrane</keyword>
<feature type="transmembrane region" description="Helical" evidence="5">
    <location>
        <begin position="20"/>
        <end position="45"/>
    </location>
</feature>
<dbReference type="EMBL" id="VBSP01000060">
    <property type="protein sequence ID" value="TLQ39103.1"/>
    <property type="molecule type" value="Genomic_DNA"/>
</dbReference>
<dbReference type="PANTHER" id="PTHR30520">
    <property type="entry name" value="FORMATE TRANSPORTER-RELATED"/>
    <property type="match status" value="1"/>
</dbReference>
<comment type="caution">
    <text evidence="6">The sequence shown here is derived from an EMBL/GenBank/DDBJ whole genome shotgun (WGS) entry which is preliminary data.</text>
</comment>
<evidence type="ECO:0000313" key="7">
    <source>
        <dbReference type="Proteomes" id="UP000306420"/>
    </source>
</evidence>
<dbReference type="GO" id="GO:0005886">
    <property type="term" value="C:plasma membrane"/>
    <property type="evidence" value="ECO:0007669"/>
    <property type="project" value="TreeGrafter"/>
</dbReference>
<dbReference type="AlphaFoldDB" id="A0A5R9DTP5"/>
<gene>
    <name evidence="6" type="ORF">FEZ33_11065</name>
</gene>
<dbReference type="PANTHER" id="PTHR30520:SF8">
    <property type="entry name" value="NITRITE TRANSPORTER NIRC"/>
    <property type="match status" value="1"/>
</dbReference>
<evidence type="ECO:0000256" key="1">
    <source>
        <dbReference type="ARBA" id="ARBA00004141"/>
    </source>
</evidence>
<proteinExistence type="predicted"/>
<feature type="transmembrane region" description="Helical" evidence="5">
    <location>
        <begin position="180"/>
        <end position="205"/>
    </location>
</feature>
<evidence type="ECO:0000256" key="5">
    <source>
        <dbReference type="SAM" id="Phobius"/>
    </source>
</evidence>
<organism evidence="6 7">
    <name type="scientific">Ruoffia tabacinasalis</name>
    <dbReference type="NCBI Taxonomy" id="87458"/>
    <lineage>
        <taxon>Bacteria</taxon>
        <taxon>Bacillati</taxon>
        <taxon>Bacillota</taxon>
        <taxon>Bacilli</taxon>
        <taxon>Lactobacillales</taxon>
        <taxon>Aerococcaceae</taxon>
        <taxon>Ruoffia</taxon>
    </lineage>
</organism>
<dbReference type="OrthoDB" id="9786493at2"/>
<reference evidence="6 7" key="1">
    <citation type="submission" date="2019-05" db="EMBL/GenBank/DDBJ databases">
        <title>The metagenome of a microbial culture collection derived from dairy environment covers the genomic content of the human microbiome.</title>
        <authorList>
            <person name="Roder T."/>
            <person name="Wuthrich D."/>
            <person name="Sattari Z."/>
            <person name="Von Ah U."/>
            <person name="Bar C."/>
            <person name="Ronchi F."/>
            <person name="Macpherson A.J."/>
            <person name="Ganal-Vonarburg S.C."/>
            <person name="Bruggmann R."/>
            <person name="Vergeres G."/>
        </authorList>
    </citation>
    <scope>NUCLEOTIDE SEQUENCE [LARGE SCALE GENOMIC DNA]</scope>
    <source>
        <strain evidence="6 7">FAM 24227</strain>
    </source>
</reference>
<keyword evidence="3 5" id="KW-1133">Transmembrane helix</keyword>
<feature type="transmembrane region" description="Helical" evidence="5">
    <location>
        <begin position="225"/>
        <end position="250"/>
    </location>
</feature>
<name>A0A5R9DTP5_9LACT</name>
<feature type="transmembrane region" description="Helical" evidence="5">
    <location>
        <begin position="149"/>
        <end position="168"/>
    </location>
</feature>
<dbReference type="GO" id="GO:0015499">
    <property type="term" value="F:formate transmembrane transporter activity"/>
    <property type="evidence" value="ECO:0007669"/>
    <property type="project" value="TreeGrafter"/>
</dbReference>
<dbReference type="Pfam" id="PF01226">
    <property type="entry name" value="Form_Nir_trans"/>
    <property type="match status" value="1"/>
</dbReference>
<accession>A0A5R9DTP5</accession>
<evidence type="ECO:0000313" key="6">
    <source>
        <dbReference type="EMBL" id="TLQ39103.1"/>
    </source>
</evidence>
<dbReference type="Proteomes" id="UP000306420">
    <property type="component" value="Unassembled WGS sequence"/>
</dbReference>
<dbReference type="RefSeq" id="WP_138405440.1">
    <property type="nucleotide sequence ID" value="NZ_VBSP01000060.1"/>
</dbReference>
<dbReference type="InterPro" id="IPR000292">
    <property type="entry name" value="For/NO2_transpt"/>
</dbReference>
<keyword evidence="4 5" id="KW-0472">Membrane</keyword>
<feature type="transmembrane region" description="Helical" evidence="5">
    <location>
        <begin position="57"/>
        <end position="79"/>
    </location>
</feature>
<evidence type="ECO:0000256" key="3">
    <source>
        <dbReference type="ARBA" id="ARBA00022989"/>
    </source>
</evidence>
<evidence type="ECO:0000256" key="4">
    <source>
        <dbReference type="ARBA" id="ARBA00023136"/>
    </source>
</evidence>
<protein>
    <submittedName>
        <fullName evidence="6">Formate/nitrite transporter family protein</fullName>
    </submittedName>
</protein>
<dbReference type="Gene3D" id="1.20.1080.10">
    <property type="entry name" value="Glycerol uptake facilitator protein"/>
    <property type="match status" value="1"/>
</dbReference>
<dbReference type="InterPro" id="IPR023271">
    <property type="entry name" value="Aquaporin-like"/>
</dbReference>
<feature type="transmembrane region" description="Helical" evidence="5">
    <location>
        <begin position="100"/>
        <end position="122"/>
    </location>
</feature>